<feature type="compositionally biased region" description="Low complexity" evidence="1">
    <location>
        <begin position="261"/>
        <end position="270"/>
    </location>
</feature>
<feature type="compositionally biased region" description="Polar residues" evidence="1">
    <location>
        <begin position="238"/>
        <end position="260"/>
    </location>
</feature>
<feature type="compositionally biased region" description="Basic and acidic residues" evidence="1">
    <location>
        <begin position="286"/>
        <end position="314"/>
    </location>
</feature>
<feature type="region of interest" description="Disordered" evidence="1">
    <location>
        <begin position="202"/>
        <end position="340"/>
    </location>
</feature>
<keyword evidence="3" id="KW-1185">Reference proteome</keyword>
<feature type="compositionally biased region" description="Low complexity" evidence="1">
    <location>
        <begin position="217"/>
        <end position="229"/>
    </location>
</feature>
<evidence type="ECO:0000256" key="1">
    <source>
        <dbReference type="SAM" id="MobiDB-lite"/>
    </source>
</evidence>
<name>A0A1R2AR49_9CILI</name>
<evidence type="ECO:0000313" key="3">
    <source>
        <dbReference type="Proteomes" id="UP000187209"/>
    </source>
</evidence>
<dbReference type="EMBL" id="MPUH01001583">
    <property type="protein sequence ID" value="OMJ67013.1"/>
    <property type="molecule type" value="Genomic_DNA"/>
</dbReference>
<gene>
    <name evidence="2" type="ORF">SteCoe_35951</name>
</gene>
<feature type="compositionally biased region" description="Polar residues" evidence="1">
    <location>
        <begin position="172"/>
        <end position="189"/>
    </location>
</feature>
<protein>
    <submittedName>
        <fullName evidence="2">Uncharacterized protein</fullName>
    </submittedName>
</protein>
<dbReference type="AlphaFoldDB" id="A0A1R2AR49"/>
<feature type="region of interest" description="Disordered" evidence="1">
    <location>
        <begin position="153"/>
        <end position="189"/>
    </location>
</feature>
<feature type="compositionally biased region" description="Polar residues" evidence="1">
    <location>
        <begin position="271"/>
        <end position="284"/>
    </location>
</feature>
<comment type="caution">
    <text evidence="2">The sequence shown here is derived from an EMBL/GenBank/DDBJ whole genome shotgun (WGS) entry which is preliminary data.</text>
</comment>
<organism evidence="2 3">
    <name type="scientific">Stentor coeruleus</name>
    <dbReference type="NCBI Taxonomy" id="5963"/>
    <lineage>
        <taxon>Eukaryota</taxon>
        <taxon>Sar</taxon>
        <taxon>Alveolata</taxon>
        <taxon>Ciliophora</taxon>
        <taxon>Postciliodesmatophora</taxon>
        <taxon>Heterotrichea</taxon>
        <taxon>Heterotrichida</taxon>
        <taxon>Stentoridae</taxon>
        <taxon>Stentor</taxon>
    </lineage>
</organism>
<evidence type="ECO:0000313" key="2">
    <source>
        <dbReference type="EMBL" id="OMJ67013.1"/>
    </source>
</evidence>
<dbReference type="Proteomes" id="UP000187209">
    <property type="component" value="Unassembled WGS sequence"/>
</dbReference>
<reference evidence="2 3" key="1">
    <citation type="submission" date="2016-11" db="EMBL/GenBank/DDBJ databases">
        <title>The macronuclear genome of Stentor coeruleus: a giant cell with tiny introns.</title>
        <authorList>
            <person name="Slabodnick M."/>
            <person name="Ruby J.G."/>
            <person name="Reiff S.B."/>
            <person name="Swart E.C."/>
            <person name="Gosai S."/>
            <person name="Prabakaran S."/>
            <person name="Witkowska E."/>
            <person name="Larue G.E."/>
            <person name="Fisher S."/>
            <person name="Freeman R.M."/>
            <person name="Gunawardena J."/>
            <person name="Chu W."/>
            <person name="Stover N.A."/>
            <person name="Gregory B.D."/>
            <person name="Nowacki M."/>
            <person name="Derisi J."/>
            <person name="Roy S.W."/>
            <person name="Marshall W.F."/>
            <person name="Sood P."/>
        </authorList>
    </citation>
    <scope>NUCLEOTIDE SEQUENCE [LARGE SCALE GENOMIC DNA]</scope>
    <source>
        <strain evidence="2">WM001</strain>
    </source>
</reference>
<sequence>MSDWVYKGELTSQFIELVYKKKIDLGNQNLENEIKFFNARANLGLFGVSALSFIVTIRCDRVIRSFLSLPVRVLIAFCSINFLPIGSKVVVRREFDHRYGALALKYEDKILELSPALRELKGLKTSQPFINHKNSQMSPSFTLQENLGLIGQKTNEPGEYQEDQNDRHYGINQRNTSDYDRNQSQNMNLGYNRNDEFAAKRPYQDPYLKNSNTGDFNRSSDSYSNNYSNEIITKEDNYNSNPGSYRNNDNIPKNQSLGFGSSSSVYVSPSNRFGNQRRQENTGLNDVDKEHEDFFRNDPFRNDDKESSDKEKPSAEPYNPYAYHISQAKKNVPVYKRPGN</sequence>
<accession>A0A1R2AR49</accession>
<proteinExistence type="predicted"/>